<accession>A0A0E9T9W9</accession>
<name>A0A0E9T9W9_ANGAN</name>
<reference evidence="2" key="1">
    <citation type="submission" date="2014-11" db="EMBL/GenBank/DDBJ databases">
        <authorList>
            <person name="Amaro Gonzalez C."/>
        </authorList>
    </citation>
    <scope>NUCLEOTIDE SEQUENCE</scope>
</reference>
<protein>
    <submittedName>
        <fullName evidence="2">Uncharacterized protein</fullName>
    </submittedName>
</protein>
<evidence type="ECO:0000313" key="2">
    <source>
        <dbReference type="EMBL" id="JAH50474.1"/>
    </source>
</evidence>
<organism evidence="2">
    <name type="scientific">Anguilla anguilla</name>
    <name type="common">European freshwater eel</name>
    <name type="synonym">Muraena anguilla</name>
    <dbReference type="NCBI Taxonomy" id="7936"/>
    <lineage>
        <taxon>Eukaryota</taxon>
        <taxon>Metazoa</taxon>
        <taxon>Chordata</taxon>
        <taxon>Craniata</taxon>
        <taxon>Vertebrata</taxon>
        <taxon>Euteleostomi</taxon>
        <taxon>Actinopterygii</taxon>
        <taxon>Neopterygii</taxon>
        <taxon>Teleostei</taxon>
        <taxon>Anguilliformes</taxon>
        <taxon>Anguillidae</taxon>
        <taxon>Anguilla</taxon>
    </lineage>
</organism>
<dbReference type="EMBL" id="GBXM01058103">
    <property type="protein sequence ID" value="JAH50474.1"/>
    <property type="molecule type" value="Transcribed_RNA"/>
</dbReference>
<dbReference type="AlphaFoldDB" id="A0A0E9T9W9"/>
<proteinExistence type="predicted"/>
<reference evidence="2" key="2">
    <citation type="journal article" date="2015" name="Fish Shellfish Immunol.">
        <title>Early steps in the European eel (Anguilla anguilla)-Vibrio vulnificus interaction in the gills: Role of the RtxA13 toxin.</title>
        <authorList>
            <person name="Callol A."/>
            <person name="Pajuelo D."/>
            <person name="Ebbesson L."/>
            <person name="Teles M."/>
            <person name="MacKenzie S."/>
            <person name="Amaro C."/>
        </authorList>
    </citation>
    <scope>NUCLEOTIDE SEQUENCE</scope>
</reference>
<keyword evidence="1" id="KW-1133">Transmembrane helix</keyword>
<keyword evidence="1" id="KW-0812">Transmembrane</keyword>
<dbReference type="EMBL" id="GBXM01055555">
    <property type="protein sequence ID" value="JAH53022.1"/>
    <property type="molecule type" value="Transcribed_RNA"/>
</dbReference>
<keyword evidence="1" id="KW-0472">Membrane</keyword>
<sequence>MNWFYLEISNFLFLVLLVPSLYYFSCVKILSVFSHLISLIETSLNS</sequence>
<feature type="transmembrane region" description="Helical" evidence="1">
    <location>
        <begin position="20"/>
        <end position="40"/>
    </location>
</feature>
<evidence type="ECO:0000256" key="1">
    <source>
        <dbReference type="SAM" id="Phobius"/>
    </source>
</evidence>